<dbReference type="NCBIfam" id="NF033085">
    <property type="entry name" value="bla_class_C"/>
    <property type="match status" value="1"/>
</dbReference>
<dbReference type="InterPro" id="IPR012338">
    <property type="entry name" value="Beta-lactam/transpept-like"/>
</dbReference>
<dbReference type="Pfam" id="PF00144">
    <property type="entry name" value="Beta-lactamase"/>
    <property type="match status" value="1"/>
</dbReference>
<protein>
    <recommendedName>
        <fullName evidence="3 6">Beta-lactamase</fullName>
        <ecNumber evidence="3 6">3.5.2.6</ecNumber>
    </recommendedName>
</protein>
<evidence type="ECO:0000256" key="2">
    <source>
        <dbReference type="ARBA" id="ARBA00007840"/>
    </source>
</evidence>
<keyword evidence="4 6" id="KW-0378">Hydrolase</keyword>
<name>A0A1B1A0S8_9RHOB</name>
<dbReference type="InterPro" id="IPR050491">
    <property type="entry name" value="AmpC-like"/>
</dbReference>
<dbReference type="STRING" id="1265309.K529_004945"/>
<dbReference type="InterPro" id="IPR058136">
    <property type="entry name" value="AmpC"/>
</dbReference>
<accession>A0A1B1A0S8</accession>
<keyword evidence="7" id="KW-0732">Signal</keyword>
<dbReference type="EC" id="3.5.2.6" evidence="3 6"/>
<dbReference type="PANTHER" id="PTHR46825">
    <property type="entry name" value="D-ALANYL-D-ALANINE-CARBOXYPEPTIDASE/ENDOPEPTIDASE AMPH"/>
    <property type="match status" value="1"/>
</dbReference>
<feature type="chain" id="PRO_5008518295" description="Beta-lactamase" evidence="7">
    <location>
        <begin position="22"/>
        <end position="380"/>
    </location>
</feature>
<evidence type="ECO:0000259" key="8">
    <source>
        <dbReference type="Pfam" id="PF00144"/>
    </source>
</evidence>
<dbReference type="SUPFAM" id="SSF56601">
    <property type="entry name" value="beta-lactamase/transpeptidase-like"/>
    <property type="match status" value="1"/>
</dbReference>
<organism evidence="9 10">
    <name type="scientific">Tritonibacter mobilis F1926</name>
    <dbReference type="NCBI Taxonomy" id="1265309"/>
    <lineage>
        <taxon>Bacteria</taxon>
        <taxon>Pseudomonadati</taxon>
        <taxon>Pseudomonadota</taxon>
        <taxon>Alphaproteobacteria</taxon>
        <taxon>Rhodobacterales</taxon>
        <taxon>Paracoccaceae</taxon>
        <taxon>Tritonibacter</taxon>
    </lineage>
</organism>
<dbReference type="InterPro" id="IPR001586">
    <property type="entry name" value="Beta-lactam_class-C_AS"/>
</dbReference>
<sequence length="380" mass="41274">MKRNFLLSTLIVTASFSPVFAQDSQQRFETDAAASFESVIADYDIPGLIVGVTHNGQHQFYQTGLASREDQRPVTPDTLFELGSISKIFNATLAALAEERGKLSLDAPVSTYLPALQGSPAGELTLMDLATHHSGGLPLQVPSEVADVDQLVDWLGNWQPSEPGARSYSNISIGLLGRITSDAIGMSYTDALQTDLLPALGLTNTWIDVPEGAAASYAYGYDRKTNAPIRVTPGVLDDEAYGVKSSARDMLTLLDVELAKGDVSPEIRNAVSRTQKGQFQTRLYTQAMIWEAYPWPVAPERMVEGNGYDFILNPQPMHEVAGQSDEDIILNKTGATNGFGAYIALVPRKDLGVVVLANRNYPNEARVRATLDLITRILAE</sequence>
<dbReference type="InterPro" id="IPR001466">
    <property type="entry name" value="Beta-lactam-related"/>
</dbReference>
<dbReference type="PROSITE" id="PS00336">
    <property type="entry name" value="BETA_LACTAMASE_C"/>
    <property type="match status" value="1"/>
</dbReference>
<evidence type="ECO:0000256" key="7">
    <source>
        <dbReference type="SAM" id="SignalP"/>
    </source>
</evidence>
<evidence type="ECO:0000313" key="10">
    <source>
        <dbReference type="Proteomes" id="UP000013243"/>
    </source>
</evidence>
<dbReference type="PANTHER" id="PTHR46825:SF8">
    <property type="entry name" value="BETA-LACTAMASE-RELATED"/>
    <property type="match status" value="1"/>
</dbReference>
<dbReference type="GO" id="GO:0046677">
    <property type="term" value="P:response to antibiotic"/>
    <property type="evidence" value="ECO:0007669"/>
    <property type="project" value="UniProtKB-UniRule"/>
</dbReference>
<dbReference type="GeneID" id="28249155"/>
<evidence type="ECO:0000256" key="5">
    <source>
        <dbReference type="ARBA" id="ARBA00023251"/>
    </source>
</evidence>
<dbReference type="RefSeq" id="WP_005638398.1">
    <property type="nucleotide sequence ID" value="NZ_CP015230.1"/>
</dbReference>
<evidence type="ECO:0000313" key="9">
    <source>
        <dbReference type="EMBL" id="ANP40108.1"/>
    </source>
</evidence>
<dbReference type="GO" id="GO:0008800">
    <property type="term" value="F:beta-lactamase activity"/>
    <property type="evidence" value="ECO:0007669"/>
    <property type="project" value="UniProtKB-UniRule"/>
</dbReference>
<evidence type="ECO:0000256" key="1">
    <source>
        <dbReference type="ARBA" id="ARBA00001526"/>
    </source>
</evidence>
<comment type="similarity">
    <text evidence="2 6">Belongs to the class-C beta-lactamase family.</text>
</comment>
<evidence type="ECO:0000256" key="3">
    <source>
        <dbReference type="ARBA" id="ARBA00012865"/>
    </source>
</evidence>
<dbReference type="GO" id="GO:0017001">
    <property type="term" value="P:antibiotic catabolic process"/>
    <property type="evidence" value="ECO:0007669"/>
    <property type="project" value="InterPro"/>
</dbReference>
<evidence type="ECO:0000256" key="6">
    <source>
        <dbReference type="RuleBase" id="RU361140"/>
    </source>
</evidence>
<reference evidence="9 10" key="1">
    <citation type="journal article" date="2016" name="ISME J.">
        <title>Global occurrence and heterogeneity of the Roseobacter-clade species Ruegeria mobilis.</title>
        <authorList>
            <person name="Sonnenschein E."/>
            <person name="Gram L."/>
        </authorList>
    </citation>
    <scope>NUCLEOTIDE SEQUENCE [LARGE SCALE GENOMIC DNA]</scope>
    <source>
        <strain evidence="9 10">F1926</strain>
    </source>
</reference>
<dbReference type="Proteomes" id="UP000013243">
    <property type="component" value="Chromosome"/>
</dbReference>
<dbReference type="GO" id="GO:0030288">
    <property type="term" value="C:outer membrane-bounded periplasmic space"/>
    <property type="evidence" value="ECO:0007669"/>
    <property type="project" value="InterPro"/>
</dbReference>
<dbReference type="Gene3D" id="3.40.710.10">
    <property type="entry name" value="DD-peptidase/beta-lactamase superfamily"/>
    <property type="match status" value="1"/>
</dbReference>
<feature type="domain" description="Beta-lactamase-related" evidence="8">
    <location>
        <begin position="36"/>
        <end position="370"/>
    </location>
</feature>
<dbReference type="KEGG" id="rmb:K529_004945"/>
<proteinExistence type="inferred from homology"/>
<gene>
    <name evidence="9" type="primary">ampC</name>
    <name evidence="9" type="ORF">K529_004945</name>
</gene>
<comment type="catalytic activity">
    <reaction evidence="1 6">
        <text>a beta-lactam + H2O = a substituted beta-amino acid</text>
        <dbReference type="Rhea" id="RHEA:20401"/>
        <dbReference type="ChEBI" id="CHEBI:15377"/>
        <dbReference type="ChEBI" id="CHEBI:35627"/>
        <dbReference type="ChEBI" id="CHEBI:140347"/>
        <dbReference type="EC" id="3.5.2.6"/>
    </reaction>
</comment>
<feature type="signal peptide" evidence="7">
    <location>
        <begin position="1"/>
        <end position="21"/>
    </location>
</feature>
<dbReference type="EMBL" id="CP015230">
    <property type="protein sequence ID" value="ANP40108.1"/>
    <property type="molecule type" value="Genomic_DNA"/>
</dbReference>
<keyword evidence="5 6" id="KW-0046">Antibiotic resistance</keyword>
<evidence type="ECO:0000256" key="4">
    <source>
        <dbReference type="ARBA" id="ARBA00022801"/>
    </source>
</evidence>
<dbReference type="OrthoDB" id="7791015at2"/>
<dbReference type="AlphaFoldDB" id="A0A1B1A0S8"/>